<proteinExistence type="predicted"/>
<dbReference type="SMART" id="SM00487">
    <property type="entry name" value="DEXDc"/>
    <property type="match status" value="1"/>
</dbReference>
<dbReference type="GO" id="GO:0006289">
    <property type="term" value="P:nucleotide-excision repair"/>
    <property type="evidence" value="ECO:0007669"/>
    <property type="project" value="TreeGrafter"/>
</dbReference>
<keyword evidence="2" id="KW-0067">ATP-binding</keyword>
<evidence type="ECO:0000256" key="1">
    <source>
        <dbReference type="ARBA" id="ARBA00022741"/>
    </source>
</evidence>
<sequence length="1138" mass="131322">MSMDPIRSTEYINEKYKEYISSILSVKDERLKEKAFKKISEGNKFIKGPYLEITPEFEKGRSIKNLIEDNILSKDFKYLNHEFDNERLLYKHQEVAINKVCKDKKNIIVATGTGSGKTECFLIPIINELMKENEEGKLNSGVRALLLYPMNALANDQVKRIRNALKEYEDITFGRYTGETEPTYNKALESYKKQNNGEAPIINELICREQMRENPPHILLTNYAMLEYLLLRPEDNTFFDNNNGDTWRFIVLDEAHTYKGASGSEISMLLKRLKERVNGYELGKLQCIATSATLGGGKEDFPKVAAFASELFSEKFYPEDIIESKRQKFGEVSSLLQDRKCDFYIELKNDYNNCLYNNLKLDNLCYKYNIKYSPNKEIFLYELLKDDKNLRIIQNRLTEGTKNINEVIEWVFTNDNTVKSKDKEEALVSLIELACIARVDESSKALLPARYHLFVKSLEGMYASFYPTPEIYLERREEVHIQNSKVKVFELANCQKCGQEYIVGTIDGDYLKHYNGNITDEHTPIKYFKVFADEETDEELDDDDCLFVEAKNNKLKNNKLEDYILCSVCGKIEKVGKKNNKSCCNVYDDRKYLKVKHVVNKGISINSCTSCGGVSKDIIKRFLTADTAATNVISRSLYEMIPGNVKITIPKENVEVTEDDWFFDDGEESAETEETVQELINPRKLLIFSDNRQEAAFFASFMNDKYNQILWRKIIIKALMESKEEYLGPDEVITRMVRIASENDVYEENIDKSQKNKIASTFLIKEIISIERNTGLEALGLINFRYEIPKLSRGYDKLNLSADEFNALIYVLLDSYRYQSAISFPSNIIQTDEAFEPRNREVFFRLEEGELAKDKTVLGQLPKDKSENKRSSFIKRILIKNGLSKEMAKVEAKAILKDLSTKLDEIFIKKGIVDQIDVKPFGTVKRINYKKINISLGREETKLFICDRCGKVTSNNILDLCPEFRCEGSLVSYSSNLSNKYKYYKDLYKDLDLKPMIAKEHTAQLTSNTASTLQKKFEEGKINVLSCSTTFEMGVDVGQLEAIVMRNVPPETSNYIQRAGRAGRRGSSTAFVVTFARRRSHDINYYNNPEKIISGIIKAPYLETKNDRIIKRHMNSIIFAYFFKIKPDLFRRTSLLFN</sequence>
<evidence type="ECO:0000259" key="4">
    <source>
        <dbReference type="PROSITE" id="PS51194"/>
    </source>
</evidence>
<dbReference type="PROSITE" id="PS51194">
    <property type="entry name" value="HELICASE_CTER"/>
    <property type="match status" value="1"/>
</dbReference>
<dbReference type="InterPro" id="IPR014001">
    <property type="entry name" value="Helicase_ATP-bd"/>
</dbReference>
<dbReference type="GO" id="GO:0043138">
    <property type="term" value="F:3'-5' DNA helicase activity"/>
    <property type="evidence" value="ECO:0007669"/>
    <property type="project" value="TreeGrafter"/>
</dbReference>
<dbReference type="Pfam" id="PF00270">
    <property type="entry name" value="DEAD"/>
    <property type="match status" value="1"/>
</dbReference>
<accession>A0A1M5XLX5</accession>
<dbReference type="InterPro" id="IPR001650">
    <property type="entry name" value="Helicase_C-like"/>
</dbReference>
<dbReference type="GO" id="GO:0003676">
    <property type="term" value="F:nucleic acid binding"/>
    <property type="evidence" value="ECO:0007669"/>
    <property type="project" value="InterPro"/>
</dbReference>
<evidence type="ECO:0000313" key="5">
    <source>
        <dbReference type="EMBL" id="SHI00749.1"/>
    </source>
</evidence>
<dbReference type="EMBL" id="FQXU01000005">
    <property type="protein sequence ID" value="SHI00749.1"/>
    <property type="molecule type" value="Genomic_DNA"/>
</dbReference>
<feature type="domain" description="Helicase C-terminal" evidence="4">
    <location>
        <begin position="956"/>
        <end position="1108"/>
    </location>
</feature>
<dbReference type="Gene3D" id="3.40.50.300">
    <property type="entry name" value="P-loop containing nucleotide triphosphate hydrolases"/>
    <property type="match status" value="2"/>
</dbReference>
<dbReference type="GO" id="GO:0036297">
    <property type="term" value="P:interstrand cross-link repair"/>
    <property type="evidence" value="ECO:0007669"/>
    <property type="project" value="TreeGrafter"/>
</dbReference>
<evidence type="ECO:0000256" key="2">
    <source>
        <dbReference type="ARBA" id="ARBA00022840"/>
    </source>
</evidence>
<dbReference type="InterPro" id="IPR027417">
    <property type="entry name" value="P-loop_NTPase"/>
</dbReference>
<name>A0A1M5XLX5_9CLOT</name>
<dbReference type="AlphaFoldDB" id="A0A1M5XLX5"/>
<dbReference type="PROSITE" id="PS51192">
    <property type="entry name" value="HELICASE_ATP_BIND_1"/>
    <property type="match status" value="1"/>
</dbReference>
<feature type="domain" description="Helicase ATP-binding" evidence="3">
    <location>
        <begin position="98"/>
        <end position="312"/>
    </location>
</feature>
<protein>
    <submittedName>
        <fullName evidence="5">Helicase conserved C-terminal domain-containing protein</fullName>
    </submittedName>
</protein>
<dbReference type="Proteomes" id="UP000184241">
    <property type="component" value="Unassembled WGS sequence"/>
</dbReference>
<organism evidence="5 6">
    <name type="scientific">Clostridium intestinale DSM 6191</name>
    <dbReference type="NCBI Taxonomy" id="1121320"/>
    <lineage>
        <taxon>Bacteria</taxon>
        <taxon>Bacillati</taxon>
        <taxon>Bacillota</taxon>
        <taxon>Clostridia</taxon>
        <taxon>Eubacteriales</taxon>
        <taxon>Clostridiaceae</taxon>
        <taxon>Clostridium</taxon>
    </lineage>
</organism>
<dbReference type="PANTHER" id="PTHR47957">
    <property type="entry name" value="ATP-DEPENDENT HELICASE HRQ1"/>
    <property type="match status" value="1"/>
</dbReference>
<dbReference type="PANTHER" id="PTHR47957:SF3">
    <property type="entry name" value="ATP-DEPENDENT HELICASE HRQ1"/>
    <property type="match status" value="1"/>
</dbReference>
<keyword evidence="5" id="KW-0378">Hydrolase</keyword>
<dbReference type="InterPro" id="IPR011545">
    <property type="entry name" value="DEAD/DEAH_box_helicase_dom"/>
</dbReference>
<evidence type="ECO:0000259" key="3">
    <source>
        <dbReference type="PROSITE" id="PS51192"/>
    </source>
</evidence>
<keyword evidence="1" id="KW-0547">Nucleotide-binding</keyword>
<keyword evidence="5" id="KW-0347">Helicase</keyword>
<dbReference type="RefSeq" id="WP_073018307.1">
    <property type="nucleotide sequence ID" value="NZ_FQXU01000005.1"/>
</dbReference>
<dbReference type="CDD" id="cd17923">
    <property type="entry name" value="DEXHc_Hrq1-like"/>
    <property type="match status" value="1"/>
</dbReference>
<gene>
    <name evidence="5" type="ORF">SAMN02745941_01508</name>
</gene>
<evidence type="ECO:0000313" key="6">
    <source>
        <dbReference type="Proteomes" id="UP000184241"/>
    </source>
</evidence>
<reference evidence="5 6" key="1">
    <citation type="submission" date="2016-11" db="EMBL/GenBank/DDBJ databases">
        <authorList>
            <person name="Jaros S."/>
            <person name="Januszkiewicz K."/>
            <person name="Wedrychowicz H."/>
        </authorList>
    </citation>
    <scope>NUCLEOTIDE SEQUENCE [LARGE SCALE GENOMIC DNA]</scope>
    <source>
        <strain evidence="5 6">DSM 6191</strain>
    </source>
</reference>
<dbReference type="GO" id="GO:0005524">
    <property type="term" value="F:ATP binding"/>
    <property type="evidence" value="ECO:0007669"/>
    <property type="project" value="UniProtKB-KW"/>
</dbReference>
<dbReference type="SMART" id="SM00490">
    <property type="entry name" value="HELICc"/>
    <property type="match status" value="1"/>
</dbReference>
<dbReference type="Pfam" id="PF00271">
    <property type="entry name" value="Helicase_C"/>
    <property type="match status" value="1"/>
</dbReference>
<dbReference type="SUPFAM" id="SSF52540">
    <property type="entry name" value="P-loop containing nucleoside triphosphate hydrolases"/>
    <property type="match status" value="2"/>
</dbReference>